<accession>A0A2Z5ZEL6</accession>
<organism evidence="1 2">
    <name type="scientific">Acetobacter orientalis</name>
    <dbReference type="NCBI Taxonomy" id="146474"/>
    <lineage>
        <taxon>Bacteria</taxon>
        <taxon>Pseudomonadati</taxon>
        <taxon>Pseudomonadota</taxon>
        <taxon>Alphaproteobacteria</taxon>
        <taxon>Acetobacterales</taxon>
        <taxon>Acetobacteraceae</taxon>
        <taxon>Acetobacter</taxon>
    </lineage>
</organism>
<dbReference type="AlphaFoldDB" id="A0A2Z5ZEL6"/>
<sequence>METSVCVLRDLTDFLVQCCRVVSEKERMLLHNPLVGLSRRPW</sequence>
<proteinExistence type="predicted"/>
<evidence type="ECO:0000313" key="1">
    <source>
        <dbReference type="EMBL" id="BBC78859.1"/>
    </source>
</evidence>
<reference evidence="1 2" key="1">
    <citation type="submission" date="2018-02" db="EMBL/GenBank/DDBJ databases">
        <title>Acetobacter orientalis genome.</title>
        <authorList>
            <person name="Nakashima N."/>
            <person name="Tamura T."/>
        </authorList>
    </citation>
    <scope>NUCLEOTIDE SEQUENCE [LARGE SCALE GENOMIC DNA]</scope>
    <source>
        <strain evidence="1 2">FAN1</strain>
    </source>
</reference>
<name>A0A2Z5ZEL6_9PROT</name>
<evidence type="ECO:0000313" key="2">
    <source>
        <dbReference type="Proteomes" id="UP000270034"/>
    </source>
</evidence>
<protein>
    <submittedName>
        <fullName evidence="1">Uncharacterized protein</fullName>
    </submittedName>
</protein>
<dbReference type="Proteomes" id="UP000270034">
    <property type="component" value="Chromosome"/>
</dbReference>
<gene>
    <name evidence="1" type="ORF">AcetOrient_orf00737</name>
</gene>
<dbReference type="KEGG" id="aot:AcetOri_orf00737"/>
<dbReference type="EMBL" id="AP018515">
    <property type="protein sequence ID" value="BBC78859.1"/>
    <property type="molecule type" value="Genomic_DNA"/>
</dbReference>